<accession>A0ABR2MRD6</accession>
<keyword evidence="12" id="KW-0349">Heme</keyword>
<keyword evidence="7 12" id="KW-0408">Iron</keyword>
<dbReference type="InterPro" id="IPR002401">
    <property type="entry name" value="Cyt_P450_E_grp-I"/>
</dbReference>
<dbReference type="Pfam" id="PF00067">
    <property type="entry name" value="p450"/>
    <property type="match status" value="1"/>
</dbReference>
<evidence type="ECO:0000256" key="11">
    <source>
        <dbReference type="ARBA" id="ARBA00049170"/>
    </source>
</evidence>
<sequence>MNKACESGKGYMILSCEQYKGLRGNKSRSKRLPIPLMEIFHPSTPELLLSILCFLVFLVHRHRKTRGELTKWPIVGMLPGLAVNLHRLHDFATEILVHNGSSYLFIGPWFSGMRLLITCDPANVNHVFNANFHNYPKGHEFSEIFDLLGDGIFNADDESWRSQRKKAQLLIAQPRFRGFAARCIRDKVDNSLLPLLQKVSEQGKIVDLQDIFLRLSFDITCSMVFGEDSASLNPNFTVVPFSKAMDDAMNVIMLRHAFPATWWKVMRRLNVGFEKRLAAARLVIDEFIAESISKRKQESYSAGAESAGGGVDSLLKAYIECAEGGNESATNKFLRDTTLSLMLAGRDTIGVALAWFFYLLCKNPNVEERLLKELRRGEAGEGVYLHAALCEALRLYPSVPFESKGVVAEDTLPSGDTVKPGMQVLFSTYTMGRMEGVWGKDCREFLPERWLTERERLRHEPAYKFMSFNCGPRTCLGKELAFAELKATAAAVVKQFRMEIVEGHVVEPKLSIILQMRNGLKVRVKKRVNY</sequence>
<dbReference type="InterPro" id="IPR001128">
    <property type="entry name" value="Cyt_P450"/>
</dbReference>
<keyword evidence="14" id="KW-1185">Reference proteome</keyword>
<evidence type="ECO:0000256" key="4">
    <source>
        <dbReference type="ARBA" id="ARBA00022723"/>
    </source>
</evidence>
<gene>
    <name evidence="13" type="primary">CYP86B1</name>
    <name evidence="13" type="ORF">KSP40_PGU018610</name>
</gene>
<evidence type="ECO:0000256" key="7">
    <source>
        <dbReference type="ARBA" id="ARBA00023004"/>
    </source>
</evidence>
<comment type="similarity">
    <text evidence="2 12">Belongs to the cytochrome P450 family.</text>
</comment>
<dbReference type="EMBL" id="JBBWWR010000005">
    <property type="protein sequence ID" value="KAK8966616.1"/>
    <property type="molecule type" value="Genomic_DNA"/>
</dbReference>
<evidence type="ECO:0000256" key="8">
    <source>
        <dbReference type="ARBA" id="ARBA00023136"/>
    </source>
</evidence>
<keyword evidence="8" id="KW-0472">Membrane</keyword>
<evidence type="ECO:0000256" key="6">
    <source>
        <dbReference type="ARBA" id="ARBA00023002"/>
    </source>
</evidence>
<keyword evidence="5" id="KW-1133">Transmembrane helix</keyword>
<proteinExistence type="inferred from homology"/>
<evidence type="ECO:0000313" key="13">
    <source>
        <dbReference type="EMBL" id="KAK8966616.1"/>
    </source>
</evidence>
<dbReference type="EC" id="1.14.19.50" evidence="9"/>
<dbReference type="SUPFAM" id="SSF48264">
    <property type="entry name" value="Cytochrome P450"/>
    <property type="match status" value="1"/>
</dbReference>
<evidence type="ECO:0000256" key="1">
    <source>
        <dbReference type="ARBA" id="ARBA00004167"/>
    </source>
</evidence>
<comment type="caution">
    <text evidence="13">The sequence shown here is derived from an EMBL/GenBank/DDBJ whole genome shotgun (WGS) entry which is preliminary data.</text>
</comment>
<comment type="subcellular location">
    <subcellularLocation>
        <location evidence="1">Membrane</location>
        <topology evidence="1">Single-pass membrane protein</topology>
    </subcellularLocation>
</comment>
<comment type="catalytic activity">
    <reaction evidence="10">
        <text>4'-O-methylnorbelladine + reduced [NADPH--hemoprotein reductase] + O2 = (10bS,4aR)-noroxomaritidine + oxidized [NADPH--hemoprotein reductase] + 2 H2O + H(+)</text>
        <dbReference type="Rhea" id="RHEA:51264"/>
        <dbReference type="Rhea" id="RHEA-COMP:11964"/>
        <dbReference type="Rhea" id="RHEA-COMP:11965"/>
        <dbReference type="ChEBI" id="CHEBI:15377"/>
        <dbReference type="ChEBI" id="CHEBI:15378"/>
        <dbReference type="ChEBI" id="CHEBI:15379"/>
        <dbReference type="ChEBI" id="CHEBI:57618"/>
        <dbReference type="ChEBI" id="CHEBI:58210"/>
        <dbReference type="ChEBI" id="CHEBI:133993"/>
        <dbReference type="ChEBI" id="CHEBI:133996"/>
        <dbReference type="EC" id="1.14.19.50"/>
    </reaction>
</comment>
<evidence type="ECO:0000256" key="2">
    <source>
        <dbReference type="ARBA" id="ARBA00010617"/>
    </source>
</evidence>
<name>A0ABR2MRD6_9ASPA</name>
<keyword evidence="12" id="KW-0503">Monooxygenase</keyword>
<reference evidence="13 14" key="1">
    <citation type="journal article" date="2022" name="Nat. Plants">
        <title>Genomes of leafy and leafless Platanthera orchids illuminate the evolution of mycoheterotrophy.</title>
        <authorList>
            <person name="Li M.H."/>
            <person name="Liu K.W."/>
            <person name="Li Z."/>
            <person name="Lu H.C."/>
            <person name="Ye Q.L."/>
            <person name="Zhang D."/>
            <person name="Wang J.Y."/>
            <person name="Li Y.F."/>
            <person name="Zhong Z.M."/>
            <person name="Liu X."/>
            <person name="Yu X."/>
            <person name="Liu D.K."/>
            <person name="Tu X.D."/>
            <person name="Liu B."/>
            <person name="Hao Y."/>
            <person name="Liao X.Y."/>
            <person name="Jiang Y.T."/>
            <person name="Sun W.H."/>
            <person name="Chen J."/>
            <person name="Chen Y.Q."/>
            <person name="Ai Y."/>
            <person name="Zhai J.W."/>
            <person name="Wu S.S."/>
            <person name="Zhou Z."/>
            <person name="Hsiao Y.Y."/>
            <person name="Wu W.L."/>
            <person name="Chen Y.Y."/>
            <person name="Lin Y.F."/>
            <person name="Hsu J.L."/>
            <person name="Li C.Y."/>
            <person name="Wang Z.W."/>
            <person name="Zhao X."/>
            <person name="Zhong W.Y."/>
            <person name="Ma X.K."/>
            <person name="Ma L."/>
            <person name="Huang J."/>
            <person name="Chen G.Z."/>
            <person name="Huang M.Z."/>
            <person name="Huang L."/>
            <person name="Peng D.H."/>
            <person name="Luo Y.B."/>
            <person name="Zou S.Q."/>
            <person name="Chen S.P."/>
            <person name="Lan S."/>
            <person name="Tsai W.C."/>
            <person name="Van de Peer Y."/>
            <person name="Liu Z.J."/>
        </authorList>
    </citation>
    <scope>NUCLEOTIDE SEQUENCE [LARGE SCALE GENOMIC DNA]</scope>
    <source>
        <strain evidence="13">Lor288</strain>
    </source>
</reference>
<dbReference type="PRINTS" id="PR00385">
    <property type="entry name" value="P450"/>
</dbReference>
<dbReference type="Proteomes" id="UP001412067">
    <property type="component" value="Unassembled WGS sequence"/>
</dbReference>
<dbReference type="Gene3D" id="1.10.630.10">
    <property type="entry name" value="Cytochrome P450"/>
    <property type="match status" value="1"/>
</dbReference>
<dbReference type="InterPro" id="IPR017972">
    <property type="entry name" value="Cyt_P450_CS"/>
</dbReference>
<organism evidence="13 14">
    <name type="scientific">Platanthera guangdongensis</name>
    <dbReference type="NCBI Taxonomy" id="2320717"/>
    <lineage>
        <taxon>Eukaryota</taxon>
        <taxon>Viridiplantae</taxon>
        <taxon>Streptophyta</taxon>
        <taxon>Embryophyta</taxon>
        <taxon>Tracheophyta</taxon>
        <taxon>Spermatophyta</taxon>
        <taxon>Magnoliopsida</taxon>
        <taxon>Liliopsida</taxon>
        <taxon>Asparagales</taxon>
        <taxon>Orchidaceae</taxon>
        <taxon>Orchidoideae</taxon>
        <taxon>Orchideae</taxon>
        <taxon>Orchidinae</taxon>
        <taxon>Platanthera</taxon>
    </lineage>
</organism>
<evidence type="ECO:0000256" key="3">
    <source>
        <dbReference type="ARBA" id="ARBA00022692"/>
    </source>
</evidence>
<dbReference type="PRINTS" id="PR00463">
    <property type="entry name" value="EP450I"/>
</dbReference>
<comment type="catalytic activity">
    <reaction evidence="11">
        <text>4'-O-methylnorbelladine + reduced [NADPH--hemoprotein reductase] + O2 = (10bR,4aS)-noroxomaritidine + oxidized [NADPH--hemoprotein reductase] + 2 H2O + H(+)</text>
        <dbReference type="Rhea" id="RHEA:51260"/>
        <dbReference type="Rhea" id="RHEA-COMP:11964"/>
        <dbReference type="Rhea" id="RHEA-COMP:11965"/>
        <dbReference type="ChEBI" id="CHEBI:15377"/>
        <dbReference type="ChEBI" id="CHEBI:15378"/>
        <dbReference type="ChEBI" id="CHEBI:15379"/>
        <dbReference type="ChEBI" id="CHEBI:57618"/>
        <dbReference type="ChEBI" id="CHEBI:58210"/>
        <dbReference type="ChEBI" id="CHEBI:133993"/>
        <dbReference type="ChEBI" id="CHEBI:133995"/>
        <dbReference type="EC" id="1.14.19.50"/>
    </reaction>
</comment>
<dbReference type="CDD" id="cd11064">
    <property type="entry name" value="CYP86A"/>
    <property type="match status" value="1"/>
</dbReference>
<evidence type="ECO:0000256" key="9">
    <source>
        <dbReference type="ARBA" id="ARBA00039071"/>
    </source>
</evidence>
<dbReference type="InterPro" id="IPR036396">
    <property type="entry name" value="Cyt_P450_sf"/>
</dbReference>
<evidence type="ECO:0000256" key="10">
    <source>
        <dbReference type="ARBA" id="ARBA00048529"/>
    </source>
</evidence>
<evidence type="ECO:0000256" key="5">
    <source>
        <dbReference type="ARBA" id="ARBA00022989"/>
    </source>
</evidence>
<dbReference type="PROSITE" id="PS00086">
    <property type="entry name" value="CYTOCHROME_P450"/>
    <property type="match status" value="1"/>
</dbReference>
<keyword evidence="3" id="KW-0812">Transmembrane</keyword>
<keyword evidence="6 12" id="KW-0560">Oxidoreductase</keyword>
<keyword evidence="4 12" id="KW-0479">Metal-binding</keyword>
<dbReference type="PANTHER" id="PTHR24296">
    <property type="entry name" value="CYTOCHROME P450"/>
    <property type="match status" value="1"/>
</dbReference>
<protein>
    <recommendedName>
        <fullName evidence="9">noroxomaritidine synthase</fullName>
        <ecNumber evidence="9">1.14.19.50</ecNumber>
    </recommendedName>
</protein>
<evidence type="ECO:0000313" key="14">
    <source>
        <dbReference type="Proteomes" id="UP001412067"/>
    </source>
</evidence>
<evidence type="ECO:0000256" key="12">
    <source>
        <dbReference type="RuleBase" id="RU000461"/>
    </source>
</evidence>